<dbReference type="Proteomes" id="UP000067708">
    <property type="component" value="Chromosome"/>
</dbReference>
<comment type="catalytic activity">
    <reaction evidence="9">
        <text>(sulfur carrier)-H + L-cysteine = (sulfur carrier)-SH + L-alanine</text>
        <dbReference type="Rhea" id="RHEA:43892"/>
        <dbReference type="Rhea" id="RHEA-COMP:14737"/>
        <dbReference type="Rhea" id="RHEA-COMP:14739"/>
        <dbReference type="ChEBI" id="CHEBI:29917"/>
        <dbReference type="ChEBI" id="CHEBI:35235"/>
        <dbReference type="ChEBI" id="CHEBI:57972"/>
        <dbReference type="ChEBI" id="CHEBI:64428"/>
        <dbReference type="EC" id="2.8.1.7"/>
    </reaction>
</comment>
<dbReference type="InterPro" id="IPR015422">
    <property type="entry name" value="PyrdxlP-dep_Trfase_small"/>
</dbReference>
<dbReference type="STRING" id="529884.Rhola_00010980"/>
<dbReference type="InterPro" id="IPR020578">
    <property type="entry name" value="Aminotrans_V_PyrdxlP_BS"/>
</dbReference>
<dbReference type="KEGG" id="rla:Rhola_00010980"/>
<keyword evidence="4 12" id="KW-0808">Transferase</keyword>
<dbReference type="GO" id="GO:0031071">
    <property type="term" value="F:cysteine desulfurase activity"/>
    <property type="evidence" value="ECO:0007669"/>
    <property type="project" value="UniProtKB-EC"/>
</dbReference>
<dbReference type="EMBL" id="CP007490">
    <property type="protein sequence ID" value="AIC47892.1"/>
    <property type="molecule type" value="Genomic_DNA"/>
</dbReference>
<comment type="similarity">
    <text evidence="2">Belongs to the class-V pyridoxal-phosphate-dependent aminotransferase family. NifS/IscS subfamily.</text>
</comment>
<dbReference type="AlphaFoldDB" id="A0A060JH66"/>
<evidence type="ECO:0000256" key="8">
    <source>
        <dbReference type="ARBA" id="ARBA00023014"/>
    </source>
</evidence>
<name>A0A060JH66_9MICO</name>
<dbReference type="Pfam" id="PF00266">
    <property type="entry name" value="Aminotran_5"/>
    <property type="match status" value="1"/>
</dbReference>
<evidence type="ECO:0000256" key="4">
    <source>
        <dbReference type="ARBA" id="ARBA00022679"/>
    </source>
</evidence>
<proteinExistence type="inferred from homology"/>
<dbReference type="RefSeq" id="WP_338050484.1">
    <property type="nucleotide sequence ID" value="NZ_CP007490.1"/>
</dbReference>
<dbReference type="Gene3D" id="3.90.1150.10">
    <property type="entry name" value="Aspartate Aminotransferase, domain 1"/>
    <property type="match status" value="1"/>
</dbReference>
<keyword evidence="7" id="KW-0408">Iron</keyword>
<dbReference type="InterPro" id="IPR016454">
    <property type="entry name" value="Cysteine_dSase"/>
</dbReference>
<dbReference type="InterPro" id="IPR015421">
    <property type="entry name" value="PyrdxlP-dep_Trfase_major"/>
</dbReference>
<gene>
    <name evidence="12" type="ORF">Rhola_00010980</name>
</gene>
<feature type="domain" description="Aminotransferase class V" evidence="11">
    <location>
        <begin position="11"/>
        <end position="369"/>
    </location>
</feature>
<dbReference type="EC" id="2.8.1.7" evidence="3"/>
<evidence type="ECO:0000313" key="12">
    <source>
        <dbReference type="EMBL" id="AIC47892.1"/>
    </source>
</evidence>
<evidence type="ECO:0000256" key="9">
    <source>
        <dbReference type="ARBA" id="ARBA00050776"/>
    </source>
</evidence>
<dbReference type="HOGENOM" id="CLU_003433_0_0_11"/>
<evidence type="ECO:0000256" key="2">
    <source>
        <dbReference type="ARBA" id="ARBA00006490"/>
    </source>
</evidence>
<reference evidence="12 13" key="1">
    <citation type="journal article" date="2014" name="Int. J. Syst. Evol. Microbiol.">
        <title>Rhodoluna lacicola gen. nov., sp. nov., a planktonic freshwater bacterium with stream-lined genome.</title>
        <authorList>
            <person name="Hahn M."/>
            <person name="Schmidt J."/>
            <person name="Taipale S.J."/>
            <person name="Doolittle W.F."/>
            <person name="Koll U."/>
        </authorList>
    </citation>
    <scope>NUCLEOTIDE SEQUENCE [LARGE SCALE GENOMIC DNA]</scope>
    <source>
        <strain evidence="12 13">MWH-Ta8</strain>
    </source>
</reference>
<keyword evidence="13" id="KW-1185">Reference proteome</keyword>
<dbReference type="PIRSF" id="PIRSF005572">
    <property type="entry name" value="NifS"/>
    <property type="match status" value="1"/>
</dbReference>
<keyword evidence="8" id="KW-0411">Iron-sulfur</keyword>
<dbReference type="Gene3D" id="1.10.260.50">
    <property type="match status" value="1"/>
</dbReference>
<evidence type="ECO:0000256" key="6">
    <source>
        <dbReference type="ARBA" id="ARBA00022898"/>
    </source>
</evidence>
<dbReference type="PANTHER" id="PTHR11601:SF34">
    <property type="entry name" value="CYSTEINE DESULFURASE"/>
    <property type="match status" value="1"/>
</dbReference>
<evidence type="ECO:0000313" key="13">
    <source>
        <dbReference type="Proteomes" id="UP000067708"/>
    </source>
</evidence>
<dbReference type="Gene3D" id="3.40.640.10">
    <property type="entry name" value="Type I PLP-dependent aspartate aminotransferase-like (Major domain)"/>
    <property type="match status" value="1"/>
</dbReference>
<keyword evidence="6" id="KW-0663">Pyridoxal phosphate</keyword>
<dbReference type="PATRIC" id="fig|529884.3.peg.1056"/>
<dbReference type="SUPFAM" id="SSF53383">
    <property type="entry name" value="PLP-dependent transferases"/>
    <property type="match status" value="1"/>
</dbReference>
<evidence type="ECO:0000259" key="11">
    <source>
        <dbReference type="Pfam" id="PF00266"/>
    </source>
</evidence>
<protein>
    <recommendedName>
        <fullName evidence="3">cysteine desulfurase</fullName>
        <ecNumber evidence="3">2.8.1.7</ecNumber>
    </recommendedName>
</protein>
<evidence type="ECO:0000256" key="3">
    <source>
        <dbReference type="ARBA" id="ARBA00012239"/>
    </source>
</evidence>
<keyword evidence="5" id="KW-0479">Metal-binding</keyword>
<dbReference type="InterPro" id="IPR000192">
    <property type="entry name" value="Aminotrans_V_dom"/>
</dbReference>
<accession>A0A060JH66</accession>
<dbReference type="PANTHER" id="PTHR11601">
    <property type="entry name" value="CYSTEINE DESULFURYLASE FAMILY MEMBER"/>
    <property type="match status" value="1"/>
</dbReference>
<dbReference type="InterPro" id="IPR015424">
    <property type="entry name" value="PyrdxlP-dep_Trfase"/>
</dbReference>
<dbReference type="GO" id="GO:0051536">
    <property type="term" value="F:iron-sulfur cluster binding"/>
    <property type="evidence" value="ECO:0007669"/>
    <property type="project" value="UniProtKB-KW"/>
</dbReference>
<comment type="cofactor">
    <cofactor evidence="1 10">
        <name>pyridoxal 5'-phosphate</name>
        <dbReference type="ChEBI" id="CHEBI:597326"/>
    </cofactor>
</comment>
<evidence type="ECO:0000256" key="5">
    <source>
        <dbReference type="ARBA" id="ARBA00022723"/>
    </source>
</evidence>
<organism evidence="12 13">
    <name type="scientific">Rhodoluna lacicola</name>
    <dbReference type="NCBI Taxonomy" id="529884"/>
    <lineage>
        <taxon>Bacteria</taxon>
        <taxon>Bacillati</taxon>
        <taxon>Actinomycetota</taxon>
        <taxon>Actinomycetes</taxon>
        <taxon>Micrococcales</taxon>
        <taxon>Microbacteriaceae</taxon>
        <taxon>Luna cluster</taxon>
        <taxon>Luna-1 subcluster</taxon>
        <taxon>Rhodoluna</taxon>
    </lineage>
</organism>
<sequence>MNLDMIYLDMIYLDHAATTPVKPEALQAAWPWLTSDFGNPSSSHELGHRSAVALEQARATVAKFFNVRASEVTFTSGGTESDNLAIIGLALANPRGKHIVSARTEHEAVLSALDFLERMHDFEISWLELDEFGQVLNFETALRPDTTLVSLMIANNEIGTVHDIAHLTNEAHKVGALFHTDAVQAVGWIDLDVKKLGVDALSISGHKFGAPKGSGVLILRAGAKAEPLIHGGGQESGLRSGTENVAWAVAIATALELLAPVDEEAQRVARLRDEFIQKVQQLVPSAKLTGHPINRSPNIASFTLQGVSGEAVLLELERKNVIVSSGSACAAGSDEPSHVLVAIGVETEIAQTAIRFSLAHETTADQLDAAAHALAESVANFI</sequence>
<evidence type="ECO:0000256" key="7">
    <source>
        <dbReference type="ARBA" id="ARBA00023004"/>
    </source>
</evidence>
<evidence type="ECO:0000256" key="10">
    <source>
        <dbReference type="RuleBase" id="RU004504"/>
    </source>
</evidence>
<evidence type="ECO:0000256" key="1">
    <source>
        <dbReference type="ARBA" id="ARBA00001933"/>
    </source>
</evidence>
<dbReference type="eggNOG" id="COG1104">
    <property type="taxonomic scope" value="Bacteria"/>
</dbReference>
<dbReference type="GO" id="GO:0046872">
    <property type="term" value="F:metal ion binding"/>
    <property type="evidence" value="ECO:0007669"/>
    <property type="project" value="UniProtKB-KW"/>
</dbReference>
<dbReference type="PROSITE" id="PS00595">
    <property type="entry name" value="AA_TRANSFER_CLASS_5"/>
    <property type="match status" value="1"/>
</dbReference>